<feature type="domain" description="Myb/SANT-like DNA-binding" evidence="2">
    <location>
        <begin position="100"/>
        <end position="178"/>
    </location>
</feature>
<reference evidence="3 4" key="1">
    <citation type="submission" date="2024-09" db="EMBL/GenBank/DDBJ databases">
        <title>Chromosome-scale assembly of Riccia sorocarpa.</title>
        <authorList>
            <person name="Paukszto L."/>
        </authorList>
    </citation>
    <scope>NUCLEOTIDE SEQUENCE [LARGE SCALE GENOMIC DNA]</scope>
    <source>
        <strain evidence="3">LP-2024</strain>
        <tissue evidence="3">Aerial parts of the thallus</tissue>
    </source>
</reference>
<feature type="compositionally biased region" description="Acidic residues" evidence="1">
    <location>
        <begin position="78"/>
        <end position="88"/>
    </location>
</feature>
<dbReference type="Pfam" id="PF13837">
    <property type="entry name" value="Myb_DNA-bind_4"/>
    <property type="match status" value="1"/>
</dbReference>
<accession>A0ABD3GMW2</accession>
<sequence length="291" mass="32031">MEESAPLMDSQEAPPCPAPSQFASASMPFASQSVPTQAVPPVDVPRAAKNATESAPSRGRSRRRAGGRGRQPSQVESNDADPGLEAEDSGSNPNALGRIRWESWEVRHLLEAKRAEYEEMNGSGARDLIVNATVKWLKIREKLLAQGVRTTVKRCKAKWDVLIREYRKIKDFEKKTGNPSYQSLSVDERREENVPAIFENEWIEILDGFMLSRSSIVPPFVADSSAAQESAVDDSEEPTPIEQRLNGKRKRGIGENTTFLVSNPIQGISPSLPKSVQVLDPCASKSKGYLG</sequence>
<evidence type="ECO:0000313" key="3">
    <source>
        <dbReference type="EMBL" id="KAL3680565.1"/>
    </source>
</evidence>
<feature type="region of interest" description="Disordered" evidence="1">
    <location>
        <begin position="227"/>
        <end position="249"/>
    </location>
</feature>
<proteinExistence type="predicted"/>
<evidence type="ECO:0000256" key="1">
    <source>
        <dbReference type="SAM" id="MobiDB-lite"/>
    </source>
</evidence>
<dbReference type="Proteomes" id="UP001633002">
    <property type="component" value="Unassembled WGS sequence"/>
</dbReference>
<name>A0ABD3GMW2_9MARC</name>
<organism evidence="3 4">
    <name type="scientific">Riccia sorocarpa</name>
    <dbReference type="NCBI Taxonomy" id="122646"/>
    <lineage>
        <taxon>Eukaryota</taxon>
        <taxon>Viridiplantae</taxon>
        <taxon>Streptophyta</taxon>
        <taxon>Embryophyta</taxon>
        <taxon>Marchantiophyta</taxon>
        <taxon>Marchantiopsida</taxon>
        <taxon>Marchantiidae</taxon>
        <taxon>Marchantiales</taxon>
        <taxon>Ricciaceae</taxon>
        <taxon>Riccia</taxon>
    </lineage>
</organism>
<feature type="region of interest" description="Disordered" evidence="1">
    <location>
        <begin position="1"/>
        <end position="95"/>
    </location>
</feature>
<gene>
    <name evidence="3" type="ORF">R1sor_023521</name>
</gene>
<feature type="compositionally biased region" description="Polar residues" evidence="1">
    <location>
        <begin position="21"/>
        <end position="36"/>
    </location>
</feature>
<dbReference type="Gene3D" id="1.10.10.60">
    <property type="entry name" value="Homeodomain-like"/>
    <property type="match status" value="1"/>
</dbReference>
<dbReference type="PANTHER" id="PTHR33492">
    <property type="entry name" value="OSJNBA0043A12.37 PROTEIN-RELATED"/>
    <property type="match status" value="1"/>
</dbReference>
<dbReference type="PANTHER" id="PTHR33492:SF11">
    <property type="entry name" value="OS04G0670900 PROTEIN"/>
    <property type="match status" value="1"/>
</dbReference>
<dbReference type="InterPro" id="IPR044822">
    <property type="entry name" value="Myb_DNA-bind_4"/>
</dbReference>
<evidence type="ECO:0000259" key="2">
    <source>
        <dbReference type="Pfam" id="PF13837"/>
    </source>
</evidence>
<evidence type="ECO:0000313" key="4">
    <source>
        <dbReference type="Proteomes" id="UP001633002"/>
    </source>
</evidence>
<keyword evidence="4" id="KW-1185">Reference proteome</keyword>
<dbReference type="EMBL" id="JBJQOH010000007">
    <property type="protein sequence ID" value="KAL3680565.1"/>
    <property type="molecule type" value="Genomic_DNA"/>
</dbReference>
<comment type="caution">
    <text evidence="3">The sequence shown here is derived from an EMBL/GenBank/DDBJ whole genome shotgun (WGS) entry which is preliminary data.</text>
</comment>
<dbReference type="AlphaFoldDB" id="A0ABD3GMW2"/>
<protein>
    <recommendedName>
        <fullName evidence="2">Myb/SANT-like DNA-binding domain-containing protein</fullName>
    </recommendedName>
</protein>